<dbReference type="RefSeq" id="WP_135190080.1">
    <property type="nucleotide sequence ID" value="NZ_SPUM01000081.1"/>
</dbReference>
<dbReference type="EMBL" id="SPUM01000081">
    <property type="protein sequence ID" value="TFW31740.1"/>
    <property type="molecule type" value="Genomic_DNA"/>
</dbReference>
<keyword evidence="2" id="KW-1185">Reference proteome</keyword>
<gene>
    <name evidence="1" type="ORF">E4O92_12370</name>
</gene>
<dbReference type="OrthoDB" id="661223at2"/>
<dbReference type="Proteomes" id="UP000297258">
    <property type="component" value="Unassembled WGS sequence"/>
</dbReference>
<reference evidence="1 2" key="1">
    <citation type="submission" date="2019-03" db="EMBL/GenBank/DDBJ databases">
        <title>Draft genome of Massilia hortus sp. nov., a novel bacterial species of the Oxalobacteraceae family.</title>
        <authorList>
            <person name="Peta V."/>
            <person name="Raths R."/>
            <person name="Bucking H."/>
        </authorList>
    </citation>
    <scope>NUCLEOTIDE SEQUENCE [LARGE SCALE GENOMIC DNA]</scope>
    <source>
        <strain evidence="1 2">ONC3</strain>
    </source>
</reference>
<dbReference type="AlphaFoldDB" id="A0A4Y9T458"/>
<proteinExistence type="predicted"/>
<organism evidence="1 2">
    <name type="scientific">Massilia horti</name>
    <dbReference type="NCBI Taxonomy" id="2562153"/>
    <lineage>
        <taxon>Bacteria</taxon>
        <taxon>Pseudomonadati</taxon>
        <taxon>Pseudomonadota</taxon>
        <taxon>Betaproteobacteria</taxon>
        <taxon>Burkholderiales</taxon>
        <taxon>Oxalobacteraceae</taxon>
        <taxon>Telluria group</taxon>
        <taxon>Massilia</taxon>
    </lineage>
</organism>
<comment type="caution">
    <text evidence="1">The sequence shown here is derived from an EMBL/GenBank/DDBJ whole genome shotgun (WGS) entry which is preliminary data.</text>
</comment>
<name>A0A4Y9T458_9BURK</name>
<evidence type="ECO:0000313" key="2">
    <source>
        <dbReference type="Proteomes" id="UP000297258"/>
    </source>
</evidence>
<accession>A0A4Y9T458</accession>
<sequence length="217" mass="23119">MSSFPGSPRLIKGAIIGLDPLNPLASVVVFQYNPDTMTRRLEARTSGGGDNSDRAEALRLAGPPKETITLNVEVDAADQLEQGNPQAQLTGVSPMLAALEMLLYPKSLGVIANLALAQVGNIEIIPPEAPLTLFVWGPTRVLPVRVTGFSITEEAYDTLLNPIRAKVDLTLQVLSYVDLKVSNPGHSLFLAHQIAKEVLATSNVVNSALNVGASFKL</sequence>
<evidence type="ECO:0000313" key="1">
    <source>
        <dbReference type="EMBL" id="TFW31740.1"/>
    </source>
</evidence>
<protein>
    <submittedName>
        <fullName evidence="1">Uncharacterized protein</fullName>
    </submittedName>
</protein>